<dbReference type="AlphaFoldDB" id="A0A174ZS42"/>
<name>A0A174ZS42_9FIRM</name>
<keyword evidence="1" id="KW-0255">Endonuclease</keyword>
<keyword evidence="1" id="KW-0378">Hydrolase</keyword>
<accession>A0A174ZS42</accession>
<dbReference type="EMBL" id="CZBY01000018">
    <property type="protein sequence ID" value="CUQ90034.1"/>
    <property type="molecule type" value="Genomic_DNA"/>
</dbReference>
<proteinExistence type="predicted"/>
<reference evidence="1 2" key="1">
    <citation type="submission" date="2015-09" db="EMBL/GenBank/DDBJ databases">
        <authorList>
            <consortium name="Pathogen Informatics"/>
        </authorList>
    </citation>
    <scope>NUCLEOTIDE SEQUENCE [LARGE SCALE GENOMIC DNA]</scope>
    <source>
        <strain evidence="1 2">2789STDY5834928</strain>
    </source>
</reference>
<dbReference type="Pfam" id="PF09491">
    <property type="entry name" value="RE_AlwI"/>
    <property type="match status" value="1"/>
</dbReference>
<evidence type="ECO:0000313" key="1">
    <source>
        <dbReference type="EMBL" id="CUQ90034.1"/>
    </source>
</evidence>
<dbReference type="InterPro" id="IPR018573">
    <property type="entry name" value="Restrct_endonuc_II_AlwI"/>
</dbReference>
<protein>
    <submittedName>
        <fullName evidence="1">AlwI restriction endonuclease</fullName>
    </submittedName>
</protein>
<evidence type="ECO:0000313" key="2">
    <source>
        <dbReference type="Proteomes" id="UP000095662"/>
    </source>
</evidence>
<dbReference type="Gene3D" id="3.40.91.50">
    <property type="match status" value="1"/>
</dbReference>
<dbReference type="Proteomes" id="UP000095662">
    <property type="component" value="Unassembled WGS sequence"/>
</dbReference>
<sequence length="701" mass="80640">MIVESNQIFNLMDTNGRRSDVLNALKIYLEILEELKEVYPTESWGTYPDSLSQFLFYEKALEKSKDVFKIHSNYDNFISELGDDYQTFIDRDGQWIENNIAKFAKVLDEAIEKRARHYTSNLVKMGFTDSNRSITEAGYSYLRGSVIRDDLEEILPLDNVNIVLLRQLSKLKIFSSSREGKRQYYSPFILALVLLLDEKTIEEHTFEIIVQGLSPYSSDEVKEAIRSNSIGVDELEASIRDLDISIPDELIGKIDIEYDVFKSIFKGSKSNDSTSKTYYDFFCALKNFRDNITEETYADLINCLDRENSNTIYKAFGYGKAVFAAGNRGSRYDLERFIEKNADHPLLTSEDYVGEFYAAYVRSKWIDGIKEYSDTTTRLLSATGLFKFKNLPELSYKEILSLIFDVDQLRENIFGEMTDEEYACYEEADNFYFGKSVSLVEIFNYSHDDISTITGKIENFLGVGAATDVKKFLNNQKNSDFIAHINDKYPKEKIMEILPMFSDRKKDNRIKKEVNDAATVPTIYEYIIAIAWYYISNKEFDLYNSLNLTLNADFEPVIHAGGGDGDIVIHYEEIIVMLEVTLMNKQAQKRGEWEPVLRHSLNLKVANEPKETITLFIADELDYNTINIWRAVASVSLESTNTHTKVDGVVIMPFTNNEVLAFLKNSVYYKDIVKAVKDSFAKVPQITDVKWHEEVISSLIN</sequence>
<dbReference type="OrthoDB" id="5314016at2"/>
<keyword evidence="1" id="KW-0540">Nuclease</keyword>
<dbReference type="GO" id="GO:0004519">
    <property type="term" value="F:endonuclease activity"/>
    <property type="evidence" value="ECO:0007669"/>
    <property type="project" value="UniProtKB-KW"/>
</dbReference>
<dbReference type="STRING" id="39492.ERS852540_02040"/>
<organism evidence="1 2">
    <name type="scientific">[Eubacterium] siraeum</name>
    <dbReference type="NCBI Taxonomy" id="39492"/>
    <lineage>
        <taxon>Bacteria</taxon>
        <taxon>Bacillati</taxon>
        <taxon>Bacillota</taxon>
        <taxon>Clostridia</taxon>
        <taxon>Eubacteriales</taxon>
        <taxon>Oscillospiraceae</taxon>
        <taxon>Oscillospiraceae incertae sedis</taxon>
    </lineage>
</organism>
<gene>
    <name evidence="1" type="ORF">ERS852540_02040</name>
</gene>